<evidence type="ECO:0000313" key="2">
    <source>
        <dbReference type="Proteomes" id="UP000824265"/>
    </source>
</evidence>
<evidence type="ECO:0000313" key="1">
    <source>
        <dbReference type="EMBL" id="HIW80634.1"/>
    </source>
</evidence>
<proteinExistence type="predicted"/>
<organism evidence="1 2">
    <name type="scientific">Candidatus Acetatifactor stercoripullorum</name>
    <dbReference type="NCBI Taxonomy" id="2838414"/>
    <lineage>
        <taxon>Bacteria</taxon>
        <taxon>Bacillati</taxon>
        <taxon>Bacillota</taxon>
        <taxon>Clostridia</taxon>
        <taxon>Lachnospirales</taxon>
        <taxon>Lachnospiraceae</taxon>
        <taxon>Acetatifactor</taxon>
    </lineage>
</organism>
<gene>
    <name evidence="1" type="ORF">H9742_03755</name>
</gene>
<dbReference type="Proteomes" id="UP000824265">
    <property type="component" value="Unassembled WGS sequence"/>
</dbReference>
<sequence>MNDTVFVNGREYTILKLLGKGKGGYSYLARTGNEEVVVKQIHHEPCAYYQFGNKMEAEISDYKRLQDIGIPMPQMIEADIENERIVKEYIAGDTVYELVLKDKLPENCLCQMKSMCDLLYKAKTNIDYFPTNFILRDGILYYVDYECNDYMEEWNFENWGIKYWSKTPEFLKYVKEHSG</sequence>
<dbReference type="AlphaFoldDB" id="A0A9D1R490"/>
<name>A0A9D1R490_9FIRM</name>
<dbReference type="EMBL" id="DXGH01000020">
    <property type="protein sequence ID" value="HIW80634.1"/>
    <property type="molecule type" value="Genomic_DNA"/>
</dbReference>
<dbReference type="RefSeq" id="WP_318705371.1">
    <property type="nucleotide sequence ID" value="NZ_CALWMU010000040.1"/>
</dbReference>
<dbReference type="SUPFAM" id="SSF56112">
    <property type="entry name" value="Protein kinase-like (PK-like)"/>
    <property type="match status" value="1"/>
</dbReference>
<reference evidence="1" key="1">
    <citation type="journal article" date="2021" name="PeerJ">
        <title>Extensive microbial diversity within the chicken gut microbiome revealed by metagenomics and culture.</title>
        <authorList>
            <person name="Gilroy R."/>
            <person name="Ravi A."/>
            <person name="Getino M."/>
            <person name="Pursley I."/>
            <person name="Horton D.L."/>
            <person name="Alikhan N.F."/>
            <person name="Baker D."/>
            <person name="Gharbi K."/>
            <person name="Hall N."/>
            <person name="Watson M."/>
            <person name="Adriaenssens E.M."/>
            <person name="Foster-Nyarko E."/>
            <person name="Jarju S."/>
            <person name="Secka A."/>
            <person name="Antonio M."/>
            <person name="Oren A."/>
            <person name="Chaudhuri R.R."/>
            <person name="La Ragione R."/>
            <person name="Hildebrand F."/>
            <person name="Pallen M.J."/>
        </authorList>
    </citation>
    <scope>NUCLEOTIDE SEQUENCE</scope>
    <source>
        <strain evidence="1">CHK195-6426</strain>
    </source>
</reference>
<reference evidence="1" key="2">
    <citation type="submission" date="2021-04" db="EMBL/GenBank/DDBJ databases">
        <authorList>
            <person name="Gilroy R."/>
        </authorList>
    </citation>
    <scope>NUCLEOTIDE SEQUENCE</scope>
    <source>
        <strain evidence="1">CHK195-6426</strain>
    </source>
</reference>
<accession>A0A9D1R490</accession>
<comment type="caution">
    <text evidence="1">The sequence shown here is derived from an EMBL/GenBank/DDBJ whole genome shotgun (WGS) entry which is preliminary data.</text>
</comment>
<dbReference type="InterPro" id="IPR011009">
    <property type="entry name" value="Kinase-like_dom_sf"/>
</dbReference>
<protein>
    <submittedName>
        <fullName evidence="1">Uncharacterized protein</fullName>
    </submittedName>
</protein>